<sequence length="400" mass="46404">MKSPLSHVQPPRDVINAWCSCKGGLRGRCKHVCAIVLFVNNDSSLKGSTVTMQQEWSKLSTSFDYEMEKKVKDTFLSKCDDIEDLGAIDPSDAMSHLQLIDGPTQDELLPEMVASFKRNEAEPREMKLPSEMEAVFLFDRNCFHAYETISIDPEGLQMKVKKISLLDCLNSETLHFYRQHIYADDEKQKQIARETIGQSSNSKWHEERKLRITSTCCHPIKTWRKDLSLLPPKLKCTFFNASMEYGRLLEPVAREAFQKQEHVSVAEVGLFCHPQQSWLCCSPDGLYWKENSLHLLEIKCPKTCEHGYIIDRLSKKSMVPYLTFDEKGCPMLRETHQYYTQVQIALYVLGIKSCSFFTYSRHDQVTVHVSYDDSFLQAVIPRLEHFFFKIYLPYMMEEQS</sequence>
<evidence type="ECO:0000256" key="1">
    <source>
        <dbReference type="PROSITE-ProRule" id="PRU00325"/>
    </source>
</evidence>
<feature type="domain" description="SWIM-type" evidence="2">
    <location>
        <begin position="4"/>
        <end position="40"/>
    </location>
</feature>
<keyword evidence="1" id="KW-0862">Zinc</keyword>
<accession>A0A7R9ACW4</accession>
<dbReference type="Pfam" id="PF09588">
    <property type="entry name" value="YqaJ"/>
    <property type="match status" value="1"/>
</dbReference>
<dbReference type="GO" id="GO:0006281">
    <property type="term" value="P:DNA repair"/>
    <property type="evidence" value="ECO:0007669"/>
    <property type="project" value="UniProtKB-ARBA"/>
</dbReference>
<evidence type="ECO:0000313" key="3">
    <source>
        <dbReference type="EMBL" id="CAD7251752.1"/>
    </source>
</evidence>
<dbReference type="GO" id="GO:0008270">
    <property type="term" value="F:zinc ion binding"/>
    <property type="evidence" value="ECO:0007669"/>
    <property type="project" value="UniProtKB-KW"/>
</dbReference>
<evidence type="ECO:0000313" key="4">
    <source>
        <dbReference type="Proteomes" id="UP000677054"/>
    </source>
</evidence>
<dbReference type="Proteomes" id="UP000677054">
    <property type="component" value="Unassembled WGS sequence"/>
</dbReference>
<dbReference type="InterPro" id="IPR051703">
    <property type="entry name" value="NF-kappa-B_Signaling_Reg"/>
</dbReference>
<dbReference type="OrthoDB" id="6500252at2759"/>
<keyword evidence="4" id="KW-1185">Reference proteome</keyword>
<dbReference type="PANTHER" id="PTHR46609:SF8">
    <property type="entry name" value="YQAJ VIRAL RECOMBINASE DOMAIN-CONTAINING PROTEIN"/>
    <property type="match status" value="1"/>
</dbReference>
<dbReference type="PROSITE" id="PS50966">
    <property type="entry name" value="ZF_SWIM"/>
    <property type="match status" value="1"/>
</dbReference>
<dbReference type="AlphaFoldDB" id="A0A7R9ACW4"/>
<dbReference type="InterPro" id="IPR007527">
    <property type="entry name" value="Znf_SWIM"/>
</dbReference>
<protein>
    <recommendedName>
        <fullName evidence="2">SWIM-type domain-containing protein</fullName>
    </recommendedName>
</protein>
<dbReference type="SUPFAM" id="SSF52980">
    <property type="entry name" value="Restriction endonuclease-like"/>
    <property type="match status" value="1"/>
</dbReference>
<proteinExistence type="predicted"/>
<evidence type="ECO:0000259" key="2">
    <source>
        <dbReference type="PROSITE" id="PS50966"/>
    </source>
</evidence>
<keyword evidence="1" id="KW-0479">Metal-binding</keyword>
<organism evidence="3">
    <name type="scientific">Darwinula stevensoni</name>
    <dbReference type="NCBI Taxonomy" id="69355"/>
    <lineage>
        <taxon>Eukaryota</taxon>
        <taxon>Metazoa</taxon>
        <taxon>Ecdysozoa</taxon>
        <taxon>Arthropoda</taxon>
        <taxon>Crustacea</taxon>
        <taxon>Oligostraca</taxon>
        <taxon>Ostracoda</taxon>
        <taxon>Podocopa</taxon>
        <taxon>Podocopida</taxon>
        <taxon>Darwinulocopina</taxon>
        <taxon>Darwinuloidea</taxon>
        <taxon>Darwinulidae</taxon>
        <taxon>Darwinula</taxon>
    </lineage>
</organism>
<dbReference type="CDD" id="cd22343">
    <property type="entry name" value="PDDEXK_lambda_exonuclease-like"/>
    <property type="match status" value="1"/>
</dbReference>
<dbReference type="InterPro" id="IPR019080">
    <property type="entry name" value="YqaJ_viral_recombinase"/>
</dbReference>
<dbReference type="InterPro" id="IPR011604">
    <property type="entry name" value="PDDEXK-like_dom_sf"/>
</dbReference>
<dbReference type="EMBL" id="CAJPEV010003794">
    <property type="protein sequence ID" value="CAG0900553.1"/>
    <property type="molecule type" value="Genomic_DNA"/>
</dbReference>
<dbReference type="Gene3D" id="3.90.320.10">
    <property type="match status" value="1"/>
</dbReference>
<name>A0A7R9ACW4_9CRUS</name>
<reference evidence="3" key="1">
    <citation type="submission" date="2020-11" db="EMBL/GenBank/DDBJ databases">
        <authorList>
            <person name="Tran Van P."/>
        </authorList>
    </citation>
    <scope>NUCLEOTIDE SEQUENCE</scope>
</reference>
<dbReference type="EMBL" id="LR903311">
    <property type="protein sequence ID" value="CAD7251752.1"/>
    <property type="molecule type" value="Genomic_DNA"/>
</dbReference>
<gene>
    <name evidence="3" type="ORF">DSTB1V02_LOCUS11514</name>
</gene>
<keyword evidence="1" id="KW-0863">Zinc-finger</keyword>
<dbReference type="PANTHER" id="PTHR46609">
    <property type="entry name" value="EXONUCLEASE, PHAGE-TYPE/RECB, C-TERMINAL DOMAIN-CONTAINING PROTEIN"/>
    <property type="match status" value="1"/>
</dbReference>
<dbReference type="InterPro" id="IPR011335">
    <property type="entry name" value="Restrct_endonuc-II-like"/>
</dbReference>